<evidence type="ECO:0000313" key="2">
    <source>
        <dbReference type="EMBL" id="MBD2867088.1"/>
    </source>
</evidence>
<dbReference type="InterPro" id="IPR008928">
    <property type="entry name" value="6-hairpin_glycosidase_sf"/>
</dbReference>
<protein>
    <submittedName>
        <fullName evidence="2">Glycoside hydrolase family 88 protein</fullName>
    </submittedName>
</protein>
<dbReference type="EMBL" id="JACXIY010000001">
    <property type="protein sequence ID" value="MBD2867088.1"/>
    <property type="molecule type" value="Genomic_DNA"/>
</dbReference>
<dbReference type="SUPFAM" id="SSF48208">
    <property type="entry name" value="Six-hairpin glycosidases"/>
    <property type="match status" value="1"/>
</dbReference>
<sequence>MNLVIVITRNGRGTGLKQESRWSVRTSNTILGQADGGGIHPEIARRWAYVPGMMLMAIARTGEYYNEDAYIAFMKRHMDLFVQENGLIRGYRIEEYNLDQINQGKNLFGLISKYREPRYEEAAHTLAAQLIGQPRTTDGGFWHKKVYPFQMWLDGLYMSSPFLAQYARTYGRSDLFDEAAHQLLLVERRTRDRGTGLLYHGWDEAKEQVWADPDTGRSPHFWSRALGWYAMALVDSLEHFPIDHPKRGTMIGIFERLSRALGRYQEEESGLWFQVLDQGFREGNYLETSGSSMFIYALAKGVRLRYLEEPSRSVAERAYEGLIERFVEADDAGAHLHSICHGAGLSDDRNGSYDYYIGEKIVSDAQIGVAPFLLASLEMEKLREK</sequence>
<keyword evidence="1 2" id="KW-0378">Hydrolase</keyword>
<dbReference type="Gene3D" id="1.50.10.10">
    <property type="match status" value="1"/>
</dbReference>
<dbReference type="GO" id="GO:0016787">
    <property type="term" value="F:hydrolase activity"/>
    <property type="evidence" value="ECO:0007669"/>
    <property type="project" value="UniProtKB-KW"/>
</dbReference>
<dbReference type="Pfam" id="PF07470">
    <property type="entry name" value="Glyco_hydro_88"/>
    <property type="match status" value="1"/>
</dbReference>
<gene>
    <name evidence="2" type="ORF">IDH41_00750</name>
</gene>
<evidence type="ECO:0000256" key="1">
    <source>
        <dbReference type="ARBA" id="ARBA00022801"/>
    </source>
</evidence>
<name>A0A927CFF7_9BACL</name>
<proteinExistence type="predicted"/>
<dbReference type="InterPro" id="IPR010905">
    <property type="entry name" value="Glyco_hydro_88"/>
</dbReference>
<dbReference type="Proteomes" id="UP000632125">
    <property type="component" value="Unassembled WGS sequence"/>
</dbReference>
<evidence type="ECO:0000313" key="3">
    <source>
        <dbReference type="Proteomes" id="UP000632125"/>
    </source>
</evidence>
<reference evidence="2" key="1">
    <citation type="submission" date="2020-09" db="EMBL/GenBank/DDBJ databases">
        <title>A novel bacterium of genus Paenibacillus, isolated from South China Sea.</title>
        <authorList>
            <person name="Huang H."/>
            <person name="Mo K."/>
            <person name="Hu Y."/>
        </authorList>
    </citation>
    <scope>NUCLEOTIDE SEQUENCE</scope>
    <source>
        <strain evidence="2">IB182493</strain>
    </source>
</reference>
<accession>A0A927CFF7</accession>
<keyword evidence="3" id="KW-1185">Reference proteome</keyword>
<dbReference type="InterPro" id="IPR012341">
    <property type="entry name" value="6hp_glycosidase-like_sf"/>
</dbReference>
<dbReference type="AlphaFoldDB" id="A0A927CFF7"/>
<dbReference type="InterPro" id="IPR052043">
    <property type="entry name" value="PolySaccharide_Degr_Enz"/>
</dbReference>
<dbReference type="PANTHER" id="PTHR33886:SF8">
    <property type="entry name" value="UNSATURATED RHAMNOGALACTURONAN HYDROLASE (EUROFUNG)"/>
    <property type="match status" value="1"/>
</dbReference>
<comment type="caution">
    <text evidence="2">The sequence shown here is derived from an EMBL/GenBank/DDBJ whole genome shotgun (WGS) entry which is preliminary data.</text>
</comment>
<organism evidence="2 3">
    <name type="scientific">Paenibacillus arenilitoris</name>
    <dbReference type="NCBI Taxonomy" id="2772299"/>
    <lineage>
        <taxon>Bacteria</taxon>
        <taxon>Bacillati</taxon>
        <taxon>Bacillota</taxon>
        <taxon>Bacilli</taxon>
        <taxon>Bacillales</taxon>
        <taxon>Paenibacillaceae</taxon>
        <taxon>Paenibacillus</taxon>
    </lineage>
</organism>
<dbReference type="PANTHER" id="PTHR33886">
    <property type="entry name" value="UNSATURATED RHAMNOGALACTURONAN HYDROLASE (EUROFUNG)"/>
    <property type="match status" value="1"/>
</dbReference>
<dbReference type="GO" id="GO:0005975">
    <property type="term" value="P:carbohydrate metabolic process"/>
    <property type="evidence" value="ECO:0007669"/>
    <property type="project" value="InterPro"/>
</dbReference>